<dbReference type="AlphaFoldDB" id="D8Q0J8"/>
<evidence type="ECO:0000256" key="3">
    <source>
        <dbReference type="ARBA" id="ARBA00022801"/>
    </source>
</evidence>
<evidence type="ECO:0000259" key="5">
    <source>
        <dbReference type="Pfam" id="PF06441"/>
    </source>
</evidence>
<dbReference type="PANTHER" id="PTHR21661:SF35">
    <property type="entry name" value="EPOXIDE HYDROLASE"/>
    <property type="match status" value="1"/>
</dbReference>
<sequence>MSETPFKIAVPDDRLALLQKKLELTIFPDELEDSGRDYGSPLSDVKRLAARWLDGLATNGRDGFDWRAQEAALNADLPQFTRDIAVDGHGTLNIHYVHLKSAQPGAIPLCFVHGWPGSFIEVRKLGPLLTQGVKGQPSFHVVAMSLPGYGFSEQPRKRGFGIPQYAEVAHKLMLALGYDKYVAQGGDWGSRITHEMSKAYGEKHVKAWHTNMPHVFNNEIQAELYSQLSPEDKELIKKADHWRATEAGYNLLQSTKPQTLGYGMSDSPVGLLAWIYEKLVSWTDNYPWTDDEVLTWVSIYWFSRAGPTASFRIYYEKTHAPPVSNERSPIPLGFSIFPGEIVLAPKPLRDLLGNVVFEGIHDRGGHFAAYEVPELLAGDLRKMLGKGGPAYGVI</sequence>
<dbReference type="HOGENOM" id="CLU_019414_0_2_1"/>
<dbReference type="OrthoDB" id="7130006at2759"/>
<dbReference type="GeneID" id="9595531"/>
<dbReference type="InParanoid" id="D8Q0J8"/>
<dbReference type="Gene3D" id="3.40.50.1820">
    <property type="entry name" value="alpha/beta hydrolase"/>
    <property type="match status" value="1"/>
</dbReference>
<evidence type="ECO:0000256" key="4">
    <source>
        <dbReference type="PIRSR" id="PIRSR001112-1"/>
    </source>
</evidence>
<keyword evidence="3" id="KW-0378">Hydrolase</keyword>
<evidence type="ECO:0000256" key="2">
    <source>
        <dbReference type="ARBA" id="ARBA00022797"/>
    </source>
</evidence>
<feature type="active site" description="Nucleophile" evidence="4">
    <location>
        <position position="187"/>
    </location>
</feature>
<dbReference type="RefSeq" id="XP_003032659.1">
    <property type="nucleotide sequence ID" value="XM_003032613.1"/>
</dbReference>
<protein>
    <recommendedName>
        <fullName evidence="5">Epoxide hydrolase N-terminal domain-containing protein</fullName>
    </recommendedName>
</protein>
<dbReference type="PRINTS" id="PR00412">
    <property type="entry name" value="EPOXHYDRLASE"/>
</dbReference>
<keyword evidence="7" id="KW-1185">Reference proteome</keyword>
<accession>D8Q0J8</accession>
<dbReference type="InterPro" id="IPR029058">
    <property type="entry name" value="AB_hydrolase_fold"/>
</dbReference>
<dbReference type="KEGG" id="scm:SCHCO_02618433"/>
<reference evidence="6 7" key="1">
    <citation type="journal article" date="2010" name="Nat. Biotechnol.">
        <title>Genome sequence of the model mushroom Schizophyllum commune.</title>
        <authorList>
            <person name="Ohm R.A."/>
            <person name="de Jong J.F."/>
            <person name="Lugones L.G."/>
            <person name="Aerts A."/>
            <person name="Kothe E."/>
            <person name="Stajich J.E."/>
            <person name="de Vries R.P."/>
            <person name="Record E."/>
            <person name="Levasseur A."/>
            <person name="Baker S.E."/>
            <person name="Bartholomew K.A."/>
            <person name="Coutinho P.M."/>
            <person name="Erdmann S."/>
            <person name="Fowler T.J."/>
            <person name="Gathman A.C."/>
            <person name="Lombard V."/>
            <person name="Henrissat B."/>
            <person name="Knabe N."/>
            <person name="Kuees U."/>
            <person name="Lilly W.W."/>
            <person name="Lindquist E."/>
            <person name="Lucas S."/>
            <person name="Magnuson J.K."/>
            <person name="Piumi F."/>
            <person name="Raudaskoski M."/>
            <person name="Salamov A."/>
            <person name="Schmutz J."/>
            <person name="Schwarze F.W.M.R."/>
            <person name="vanKuyk P.A."/>
            <person name="Horton J.S."/>
            <person name="Grigoriev I.V."/>
            <person name="Woesten H.A.B."/>
        </authorList>
    </citation>
    <scope>NUCLEOTIDE SEQUENCE [LARGE SCALE GENOMIC DNA]</scope>
    <source>
        <strain evidence="7">H4-8 / FGSC 9210</strain>
    </source>
</reference>
<dbReference type="InterPro" id="IPR010497">
    <property type="entry name" value="Epoxide_hydro_N"/>
</dbReference>
<comment type="similarity">
    <text evidence="1">Belongs to the peptidase S33 family.</text>
</comment>
<evidence type="ECO:0000313" key="6">
    <source>
        <dbReference type="EMBL" id="EFI97756.1"/>
    </source>
</evidence>
<dbReference type="eggNOG" id="KOG2565">
    <property type="taxonomic scope" value="Eukaryota"/>
</dbReference>
<dbReference type="EMBL" id="GL377305">
    <property type="protein sequence ID" value="EFI97756.1"/>
    <property type="molecule type" value="Genomic_DNA"/>
</dbReference>
<dbReference type="InterPro" id="IPR016292">
    <property type="entry name" value="Epoxide_hydrolase"/>
</dbReference>
<evidence type="ECO:0000313" key="7">
    <source>
        <dbReference type="Proteomes" id="UP000007431"/>
    </source>
</evidence>
<proteinExistence type="inferred from homology"/>
<name>D8Q0J8_SCHCM</name>
<dbReference type="Pfam" id="PF06441">
    <property type="entry name" value="EHN"/>
    <property type="match status" value="1"/>
</dbReference>
<dbReference type="Proteomes" id="UP000007431">
    <property type="component" value="Unassembled WGS sequence"/>
</dbReference>
<evidence type="ECO:0000256" key="1">
    <source>
        <dbReference type="ARBA" id="ARBA00010088"/>
    </source>
</evidence>
<gene>
    <name evidence="6" type="ORF">SCHCODRAFT_75934</name>
</gene>
<feature type="active site" description="Proton acceptor" evidence="4">
    <location>
        <position position="366"/>
    </location>
</feature>
<keyword evidence="2" id="KW-0058">Aromatic hydrocarbons catabolism</keyword>
<dbReference type="SUPFAM" id="SSF53474">
    <property type="entry name" value="alpha/beta-Hydrolases"/>
    <property type="match status" value="1"/>
</dbReference>
<feature type="active site" description="Proton donor" evidence="4">
    <location>
        <position position="314"/>
    </location>
</feature>
<dbReference type="GO" id="GO:0097176">
    <property type="term" value="P:epoxide metabolic process"/>
    <property type="evidence" value="ECO:0007669"/>
    <property type="project" value="TreeGrafter"/>
</dbReference>
<dbReference type="PANTHER" id="PTHR21661">
    <property type="entry name" value="EPOXIDE HYDROLASE 1-RELATED"/>
    <property type="match status" value="1"/>
</dbReference>
<feature type="domain" description="Epoxide hydrolase N-terminal" evidence="5">
    <location>
        <begin position="4"/>
        <end position="122"/>
    </location>
</feature>
<organism evidence="7">
    <name type="scientific">Schizophyllum commune (strain H4-8 / FGSC 9210)</name>
    <name type="common">Split gill fungus</name>
    <dbReference type="NCBI Taxonomy" id="578458"/>
    <lineage>
        <taxon>Eukaryota</taxon>
        <taxon>Fungi</taxon>
        <taxon>Dikarya</taxon>
        <taxon>Basidiomycota</taxon>
        <taxon>Agaricomycotina</taxon>
        <taxon>Agaricomycetes</taxon>
        <taxon>Agaricomycetidae</taxon>
        <taxon>Agaricales</taxon>
        <taxon>Schizophyllaceae</taxon>
        <taxon>Schizophyllum</taxon>
    </lineage>
</organism>
<dbReference type="GO" id="GO:0004301">
    <property type="term" value="F:epoxide hydrolase activity"/>
    <property type="evidence" value="ECO:0007669"/>
    <property type="project" value="TreeGrafter"/>
</dbReference>
<dbReference type="PIRSF" id="PIRSF001112">
    <property type="entry name" value="Epoxide_hydrolase"/>
    <property type="match status" value="1"/>
</dbReference>
<dbReference type="VEuPathDB" id="FungiDB:SCHCODRAFT_02618433"/>
<dbReference type="InterPro" id="IPR000639">
    <property type="entry name" value="Epox_hydrolase-like"/>
</dbReference>
<dbReference type="OMA" id="WPDSFWR"/>